<dbReference type="InterPro" id="IPR016166">
    <property type="entry name" value="FAD-bd_PCMH"/>
</dbReference>
<dbReference type="InterPro" id="IPR016169">
    <property type="entry name" value="FAD-bd_PCMH_sub2"/>
</dbReference>
<dbReference type="AlphaFoldDB" id="A0AAP2D5D7"/>
<dbReference type="InterPro" id="IPR010031">
    <property type="entry name" value="FAD_lactone_oxidase-like"/>
</dbReference>
<accession>A0AAP2D5D7</accession>
<dbReference type="SUPFAM" id="SSF56176">
    <property type="entry name" value="FAD-binding/transporter-associated domain-like"/>
    <property type="match status" value="1"/>
</dbReference>
<dbReference type="Pfam" id="PF04030">
    <property type="entry name" value="ALO"/>
    <property type="match status" value="1"/>
</dbReference>
<reference evidence="3 4" key="1">
    <citation type="submission" date="2021-05" db="EMBL/GenBank/DDBJ databases">
        <title>A Polyphasic approach of four new species of the genus Ohtaekwangia: Ohtaekwangia histidinii sp. nov., Ohtaekwangia cretensis sp. nov., Ohtaekwangia indiensis sp. nov., Ohtaekwangia reichenbachii sp. nov. from diverse environment.</title>
        <authorList>
            <person name="Octaviana S."/>
        </authorList>
    </citation>
    <scope>NUCLEOTIDE SEQUENCE [LARGE SCALE GENOMIC DNA]</scope>
    <source>
        <strain evidence="3 4">PWU37</strain>
    </source>
</reference>
<proteinExistence type="predicted"/>
<sequence>MSIVRFTMQSSEETLSGWGNIPHVASQVFYPQTARDIRTALDAGKILPRGLGRSYADQATNRAHHILKMEKMNHFLAFDAEKGVLQCEAGVSLEEIIDHFAPRGWFPLITPGTKFITIGGAIANDVHGKAHHADGSFVNCVYDFTILLANGEIVRASRDENADLFWANFGGLGLLGTILTATLQLRKIETTYFVQKAVAARNLDEMLAAIDVSEQTYTSSVAWIDSMAKGKNLGRGVLTMGNHALLKDLPPKLRTNPLKLGKKAKLSVPFYLPSFTLNTLTVKILNTALYIMQKNGAPIAHYDKFFYPLDMINNWNRGYGKRGFIQYQFVLPMERGPENIRKILTEITQSGCVPFLNVLKKFGKGQGGLLSFPFEGYTFAIDFPITKQLKPFTQKMDKMVLDMGGRIYLGKDAYLDEPTFKAMYPQHKDWLDIKKKYDPRDVFSSDLSRRLGLAQV</sequence>
<name>A0AAP2D5D7_9BACT</name>
<protein>
    <submittedName>
        <fullName evidence="3">FAD-binding oxidoreductase</fullName>
    </submittedName>
</protein>
<dbReference type="InterPro" id="IPR007173">
    <property type="entry name" value="ALO_C"/>
</dbReference>
<dbReference type="EMBL" id="JAHESC010000004">
    <property type="protein sequence ID" value="MBT1685659.1"/>
    <property type="molecule type" value="Genomic_DNA"/>
</dbReference>
<organism evidence="3 4">
    <name type="scientific">Dawidia soli</name>
    <dbReference type="NCBI Taxonomy" id="2782352"/>
    <lineage>
        <taxon>Bacteria</taxon>
        <taxon>Pseudomonadati</taxon>
        <taxon>Bacteroidota</taxon>
        <taxon>Cytophagia</taxon>
        <taxon>Cytophagales</taxon>
        <taxon>Chryseotaleaceae</taxon>
        <taxon>Dawidia</taxon>
    </lineage>
</organism>
<dbReference type="Pfam" id="PF01565">
    <property type="entry name" value="FAD_binding_4"/>
    <property type="match status" value="1"/>
</dbReference>
<gene>
    <name evidence="3" type="ORF">KK078_03780</name>
</gene>
<dbReference type="PANTHER" id="PTHR43762">
    <property type="entry name" value="L-GULONOLACTONE OXIDASE"/>
    <property type="match status" value="1"/>
</dbReference>
<dbReference type="InterPro" id="IPR006094">
    <property type="entry name" value="Oxid_FAD_bind_N"/>
</dbReference>
<dbReference type="Proteomes" id="UP001319180">
    <property type="component" value="Unassembled WGS sequence"/>
</dbReference>
<evidence type="ECO:0000313" key="4">
    <source>
        <dbReference type="Proteomes" id="UP001319180"/>
    </source>
</evidence>
<dbReference type="PANTHER" id="PTHR43762:SF1">
    <property type="entry name" value="D-ARABINONO-1,4-LACTONE OXIDASE"/>
    <property type="match status" value="1"/>
</dbReference>
<dbReference type="PROSITE" id="PS51387">
    <property type="entry name" value="FAD_PCMH"/>
    <property type="match status" value="1"/>
</dbReference>
<dbReference type="InterPro" id="IPR036318">
    <property type="entry name" value="FAD-bd_PCMH-like_sf"/>
</dbReference>
<evidence type="ECO:0000259" key="2">
    <source>
        <dbReference type="PROSITE" id="PS51387"/>
    </source>
</evidence>
<evidence type="ECO:0000256" key="1">
    <source>
        <dbReference type="ARBA" id="ARBA00023002"/>
    </source>
</evidence>
<dbReference type="Gene3D" id="3.30.465.10">
    <property type="match status" value="1"/>
</dbReference>
<comment type="caution">
    <text evidence="3">The sequence shown here is derived from an EMBL/GenBank/DDBJ whole genome shotgun (WGS) entry which is preliminary data.</text>
</comment>
<dbReference type="GO" id="GO:0016020">
    <property type="term" value="C:membrane"/>
    <property type="evidence" value="ECO:0007669"/>
    <property type="project" value="InterPro"/>
</dbReference>
<evidence type="ECO:0000313" key="3">
    <source>
        <dbReference type="EMBL" id="MBT1685659.1"/>
    </source>
</evidence>
<dbReference type="GO" id="GO:0003885">
    <property type="term" value="F:D-arabinono-1,4-lactone oxidase activity"/>
    <property type="evidence" value="ECO:0007669"/>
    <property type="project" value="InterPro"/>
</dbReference>
<keyword evidence="1" id="KW-0560">Oxidoreductase</keyword>
<keyword evidence="4" id="KW-1185">Reference proteome</keyword>
<dbReference type="GO" id="GO:0071949">
    <property type="term" value="F:FAD binding"/>
    <property type="evidence" value="ECO:0007669"/>
    <property type="project" value="InterPro"/>
</dbReference>
<feature type="domain" description="FAD-binding PCMH-type" evidence="2">
    <location>
        <begin position="21"/>
        <end position="188"/>
    </location>
</feature>